<feature type="transmembrane region" description="Helical" evidence="2">
    <location>
        <begin position="94"/>
        <end position="116"/>
    </location>
</feature>
<evidence type="ECO:0000313" key="3">
    <source>
        <dbReference type="EnsemblMetazoa" id="PPA34976.1"/>
    </source>
</evidence>
<organism evidence="3 4">
    <name type="scientific">Pristionchus pacificus</name>
    <name type="common">Parasitic nematode worm</name>
    <dbReference type="NCBI Taxonomy" id="54126"/>
    <lineage>
        <taxon>Eukaryota</taxon>
        <taxon>Metazoa</taxon>
        <taxon>Ecdysozoa</taxon>
        <taxon>Nematoda</taxon>
        <taxon>Chromadorea</taxon>
        <taxon>Rhabditida</taxon>
        <taxon>Rhabditina</taxon>
        <taxon>Diplogasteromorpha</taxon>
        <taxon>Diplogasteroidea</taxon>
        <taxon>Neodiplogasteridae</taxon>
        <taxon>Pristionchus</taxon>
    </lineage>
</organism>
<dbReference type="AlphaFoldDB" id="A0A2A6C5B6"/>
<dbReference type="PANTHER" id="PTHR28635:SF1">
    <property type="entry name" value="TRANSMEMBRANE INNER EAR EXPRESSED PROTEIN"/>
    <property type="match status" value="1"/>
</dbReference>
<feature type="region of interest" description="Disordered" evidence="1">
    <location>
        <begin position="26"/>
        <end position="53"/>
    </location>
</feature>
<keyword evidence="2" id="KW-0472">Membrane</keyword>
<evidence type="ECO:0000256" key="2">
    <source>
        <dbReference type="SAM" id="Phobius"/>
    </source>
</evidence>
<dbReference type="InterPro" id="IPR032006">
    <property type="entry name" value="TMIE"/>
</dbReference>
<evidence type="ECO:0000256" key="1">
    <source>
        <dbReference type="SAM" id="MobiDB-lite"/>
    </source>
</evidence>
<protein>
    <submittedName>
        <fullName evidence="3">Uncharacterized protein</fullName>
    </submittedName>
</protein>
<accession>A0A2A6C5B6</accession>
<feature type="compositionally biased region" description="Low complexity" evidence="1">
    <location>
        <begin position="28"/>
        <end position="41"/>
    </location>
</feature>
<keyword evidence="4" id="KW-1185">Reference proteome</keyword>
<reference evidence="4" key="1">
    <citation type="journal article" date="2008" name="Nat. Genet.">
        <title>The Pristionchus pacificus genome provides a unique perspective on nematode lifestyle and parasitism.</title>
        <authorList>
            <person name="Dieterich C."/>
            <person name="Clifton S.W."/>
            <person name="Schuster L.N."/>
            <person name="Chinwalla A."/>
            <person name="Delehaunty K."/>
            <person name="Dinkelacker I."/>
            <person name="Fulton L."/>
            <person name="Fulton R."/>
            <person name="Godfrey J."/>
            <person name="Minx P."/>
            <person name="Mitreva M."/>
            <person name="Roeseler W."/>
            <person name="Tian H."/>
            <person name="Witte H."/>
            <person name="Yang S.P."/>
            <person name="Wilson R.K."/>
            <person name="Sommer R.J."/>
        </authorList>
    </citation>
    <scope>NUCLEOTIDE SEQUENCE [LARGE SCALE GENOMIC DNA]</scope>
    <source>
        <strain evidence="4">PS312</strain>
    </source>
</reference>
<dbReference type="Pfam" id="PF16038">
    <property type="entry name" value="TMIE"/>
    <property type="match status" value="1"/>
</dbReference>
<feature type="compositionally biased region" description="Basic and acidic residues" evidence="1">
    <location>
        <begin position="175"/>
        <end position="187"/>
    </location>
</feature>
<keyword evidence="2" id="KW-0812">Transmembrane</keyword>
<dbReference type="EnsemblMetazoa" id="PPA34976.1">
    <property type="protein sequence ID" value="PPA34976.1"/>
    <property type="gene ID" value="WBGene00273345"/>
</dbReference>
<reference evidence="3" key="2">
    <citation type="submission" date="2022-06" db="UniProtKB">
        <authorList>
            <consortium name="EnsemblMetazoa"/>
        </authorList>
    </citation>
    <scope>IDENTIFICATION</scope>
    <source>
        <strain evidence="3">PS312</strain>
    </source>
</reference>
<name>A0A2A6C5B6_PRIPA</name>
<feature type="region of interest" description="Disordered" evidence="1">
    <location>
        <begin position="164"/>
        <end position="195"/>
    </location>
</feature>
<evidence type="ECO:0000313" key="4">
    <source>
        <dbReference type="Proteomes" id="UP000005239"/>
    </source>
</evidence>
<proteinExistence type="predicted"/>
<sequence>MAPMRTTPYKQDYFFTPPPARLTLFPPSTTSTSTTTAATTAFEDKTLDPPSTRQPSLRDVIDIEWDVRPAVARDYQEAFYDMHIKFFGLFEFRIWMLLAAGAALVTTMIIITCCIIRLRIPRSRREIEILAARRRERMHRARRKKEKEKAVNDERSPAIVMNAAVQRLPSMKRPNRTDSKNEKDGKKVVRKKNRD</sequence>
<accession>A0A8R1YNZ5</accession>
<keyword evidence="2" id="KW-1133">Transmembrane helix</keyword>
<dbReference type="PANTHER" id="PTHR28635">
    <property type="entry name" value="TRANSMEMBRANE INNER EAR EXPRESSED PROTEIN"/>
    <property type="match status" value="1"/>
</dbReference>
<dbReference type="Proteomes" id="UP000005239">
    <property type="component" value="Unassembled WGS sequence"/>
</dbReference>
<gene>
    <name evidence="3" type="primary">WBGene00273345</name>
</gene>